<proteinExistence type="predicted"/>
<evidence type="ECO:0000313" key="3">
    <source>
        <dbReference type="Proteomes" id="UP000230233"/>
    </source>
</evidence>
<feature type="compositionally biased region" description="Low complexity" evidence="1">
    <location>
        <begin position="67"/>
        <end position="94"/>
    </location>
</feature>
<evidence type="ECO:0000256" key="1">
    <source>
        <dbReference type="SAM" id="MobiDB-lite"/>
    </source>
</evidence>
<gene>
    <name evidence="2" type="primary">Cnig_chr_II.g7199</name>
    <name evidence="2" type="ORF">B9Z55_007199</name>
</gene>
<dbReference type="EMBL" id="PDUG01000002">
    <property type="protein sequence ID" value="PIC48092.1"/>
    <property type="molecule type" value="Genomic_DNA"/>
</dbReference>
<comment type="caution">
    <text evidence="2">The sequence shown here is derived from an EMBL/GenBank/DDBJ whole genome shotgun (WGS) entry which is preliminary data.</text>
</comment>
<dbReference type="AlphaFoldDB" id="A0A2G5V8L9"/>
<name>A0A2G5V8L9_9PELO</name>
<dbReference type="Proteomes" id="UP000230233">
    <property type="component" value="Chromosome II"/>
</dbReference>
<sequence>MTSITAAYDFKYFPRYGKWTKDMQMELDEHSRRMAKLMTHVQDLYKSKSQKKKDQQREDTDADCMVAPESPISSQSTSTTTSPAPESPSQSTSPQVPIHQEVMPMNHNYPPVNYTVYYYPTPSEGQYTPVYTGIEHQGCTYYHY</sequence>
<accession>A0A2G5V8L9</accession>
<protein>
    <submittedName>
        <fullName evidence="2">Uncharacterized protein</fullName>
    </submittedName>
</protein>
<keyword evidence="3" id="KW-1185">Reference proteome</keyword>
<organism evidence="2 3">
    <name type="scientific">Caenorhabditis nigoni</name>
    <dbReference type="NCBI Taxonomy" id="1611254"/>
    <lineage>
        <taxon>Eukaryota</taxon>
        <taxon>Metazoa</taxon>
        <taxon>Ecdysozoa</taxon>
        <taxon>Nematoda</taxon>
        <taxon>Chromadorea</taxon>
        <taxon>Rhabditida</taxon>
        <taxon>Rhabditina</taxon>
        <taxon>Rhabditomorpha</taxon>
        <taxon>Rhabditoidea</taxon>
        <taxon>Rhabditidae</taxon>
        <taxon>Peloderinae</taxon>
        <taxon>Caenorhabditis</taxon>
    </lineage>
</organism>
<evidence type="ECO:0000313" key="2">
    <source>
        <dbReference type="EMBL" id="PIC48092.1"/>
    </source>
</evidence>
<feature type="region of interest" description="Disordered" evidence="1">
    <location>
        <begin position="40"/>
        <end position="101"/>
    </location>
</feature>
<reference evidence="3" key="1">
    <citation type="submission" date="2017-10" db="EMBL/GenBank/DDBJ databases">
        <title>Rapid genome shrinkage in a self-fertile nematode reveals novel sperm competition proteins.</title>
        <authorList>
            <person name="Yin D."/>
            <person name="Schwarz E.M."/>
            <person name="Thomas C.G."/>
            <person name="Felde R.L."/>
            <person name="Korf I.F."/>
            <person name="Cutter A.D."/>
            <person name="Schartner C.M."/>
            <person name="Ralston E.J."/>
            <person name="Meyer B.J."/>
            <person name="Haag E.S."/>
        </authorList>
    </citation>
    <scope>NUCLEOTIDE SEQUENCE [LARGE SCALE GENOMIC DNA]</scope>
    <source>
        <strain evidence="3">JU1422</strain>
    </source>
</reference>